<dbReference type="AlphaFoldDB" id="A0AA84ZVY4"/>
<dbReference type="WBParaSite" id="SMRG1_49470.3">
    <property type="protein sequence ID" value="SMRG1_49470.3"/>
    <property type="gene ID" value="SMRG1_49470"/>
</dbReference>
<accession>A0AA84ZVY4</accession>
<dbReference type="InterPro" id="IPR042089">
    <property type="entry name" value="Peptidase_M13_dom_2"/>
</dbReference>
<sequence length="135" mass="15884">MQQMGMNVDYYFWKIIANDSYYKEDWRLQSARAFYKSCVNSRNSNTTRESRHHLIDMYFGGWQLIPSLSTEINNTNGRNQSQMNNNLTDLFLPILTQTGRSPLFSMNIAEDIFAVIVRTSITYPISNFFDYIDCF</sequence>
<evidence type="ECO:0000313" key="2">
    <source>
        <dbReference type="WBParaSite" id="SMRG1_49470.3"/>
    </source>
</evidence>
<reference evidence="2" key="1">
    <citation type="submission" date="2023-11" db="UniProtKB">
        <authorList>
            <consortium name="WormBaseParasite"/>
        </authorList>
    </citation>
    <scope>IDENTIFICATION</scope>
</reference>
<proteinExistence type="predicted"/>
<dbReference type="Proteomes" id="UP000050790">
    <property type="component" value="Unassembled WGS sequence"/>
</dbReference>
<organism evidence="1 2">
    <name type="scientific">Schistosoma margrebowiei</name>
    <dbReference type="NCBI Taxonomy" id="48269"/>
    <lineage>
        <taxon>Eukaryota</taxon>
        <taxon>Metazoa</taxon>
        <taxon>Spiralia</taxon>
        <taxon>Lophotrochozoa</taxon>
        <taxon>Platyhelminthes</taxon>
        <taxon>Trematoda</taxon>
        <taxon>Digenea</taxon>
        <taxon>Strigeidida</taxon>
        <taxon>Schistosomatoidea</taxon>
        <taxon>Schistosomatidae</taxon>
        <taxon>Schistosoma</taxon>
    </lineage>
</organism>
<protein>
    <submittedName>
        <fullName evidence="2">Uncharacterized protein</fullName>
    </submittedName>
</protein>
<name>A0AA84ZVY4_9TREM</name>
<dbReference type="Gene3D" id="1.10.1380.10">
    <property type="entry name" value="Neutral endopeptidase , domain2"/>
    <property type="match status" value="1"/>
</dbReference>
<evidence type="ECO:0000313" key="1">
    <source>
        <dbReference type="Proteomes" id="UP000050790"/>
    </source>
</evidence>